<reference evidence="5" key="1">
    <citation type="journal article" date="2019" name="Int. J. Syst. Evol. Microbiol.">
        <title>The Global Catalogue of Microorganisms (GCM) 10K type strain sequencing project: providing services to taxonomists for standard genome sequencing and annotation.</title>
        <authorList>
            <consortium name="The Broad Institute Genomics Platform"/>
            <consortium name="The Broad Institute Genome Sequencing Center for Infectious Disease"/>
            <person name="Wu L."/>
            <person name="Ma J."/>
        </authorList>
    </citation>
    <scope>NUCLEOTIDE SEQUENCE [LARGE SCALE GENOMIC DNA]</scope>
    <source>
        <strain evidence="5">NBRC 102122</strain>
    </source>
</reference>
<keyword evidence="5" id="KW-1185">Reference proteome</keyword>
<proteinExistence type="inferred from homology"/>
<comment type="similarity">
    <text evidence="1">Belongs to the PrpD family.</text>
</comment>
<evidence type="ECO:0000313" key="5">
    <source>
        <dbReference type="Proteomes" id="UP001156702"/>
    </source>
</evidence>
<dbReference type="InterPro" id="IPR045336">
    <property type="entry name" value="MmgE_PrpD_N"/>
</dbReference>
<protein>
    <submittedName>
        <fullName evidence="4">2-methylcitrate dehydratase</fullName>
    </submittedName>
</protein>
<evidence type="ECO:0000259" key="2">
    <source>
        <dbReference type="Pfam" id="PF03972"/>
    </source>
</evidence>
<dbReference type="InterPro" id="IPR005656">
    <property type="entry name" value="MmgE_PrpD"/>
</dbReference>
<comment type="caution">
    <text evidence="4">The sequence shown here is derived from an EMBL/GenBank/DDBJ whole genome shotgun (WGS) entry which is preliminary data.</text>
</comment>
<dbReference type="Proteomes" id="UP001156702">
    <property type="component" value="Unassembled WGS sequence"/>
</dbReference>
<evidence type="ECO:0000256" key="1">
    <source>
        <dbReference type="ARBA" id="ARBA00006174"/>
    </source>
</evidence>
<dbReference type="InterPro" id="IPR036148">
    <property type="entry name" value="MmgE/PrpD_sf"/>
</dbReference>
<dbReference type="InterPro" id="IPR042183">
    <property type="entry name" value="MmgE/PrpD_sf_1"/>
</dbReference>
<dbReference type="EMBL" id="BSOP01000067">
    <property type="protein sequence ID" value="GLR55022.1"/>
    <property type="molecule type" value="Genomic_DNA"/>
</dbReference>
<dbReference type="SUPFAM" id="SSF103378">
    <property type="entry name" value="2-methylcitrate dehydratase PrpD"/>
    <property type="match status" value="1"/>
</dbReference>
<feature type="domain" description="MmgE/PrpD C-terminal" evidence="3">
    <location>
        <begin position="280"/>
        <end position="445"/>
    </location>
</feature>
<dbReference type="InterPro" id="IPR045337">
    <property type="entry name" value="MmgE_PrpD_C"/>
</dbReference>
<name>A0ABQ5ZTG4_9HYPH</name>
<dbReference type="InterPro" id="IPR042188">
    <property type="entry name" value="MmgE/PrpD_sf_2"/>
</dbReference>
<dbReference type="PANTHER" id="PTHR16943:SF8">
    <property type="entry name" value="2-METHYLCITRATE DEHYDRATASE"/>
    <property type="match status" value="1"/>
</dbReference>
<dbReference type="Gene3D" id="3.30.1330.120">
    <property type="entry name" value="2-methylcitrate dehydratase PrpD"/>
    <property type="match status" value="1"/>
</dbReference>
<evidence type="ECO:0000259" key="3">
    <source>
        <dbReference type="Pfam" id="PF19305"/>
    </source>
</evidence>
<dbReference type="Gene3D" id="1.10.4100.10">
    <property type="entry name" value="2-methylcitrate dehydratase PrpD"/>
    <property type="match status" value="1"/>
</dbReference>
<dbReference type="Pfam" id="PF19305">
    <property type="entry name" value="MmgE_PrpD_C"/>
    <property type="match status" value="1"/>
</dbReference>
<sequence>MMSDAARSGLPALPHVEALAEFCARLAPADLPGRIVARTKSHLLDTLGAALAGTRSAEFRRMRALAAPGGQTPLLASSERTAPRDAALVNGVAAHVFELDDSGGCDHTGAVVLPALLAALPSCPAPVSGGDLICALTAGYEVGRRVLDASGGYGAHNGAGWHSTGTCGTLASAAAVARLRGYDSALFRQAVTLATSFSSGLWAFNHDGSQAKKMHAGRAAEGGLLAADLAAAGFSGPAQVFEDVWGGFFRSFVRDAGRPEEFSAGLGSAWKIERASLKPYAACRGAHSAIDAVRDILTDTGRTAADVVKIELRLSPFLMDMCGRARLETLAGAQMSLGYALAALSVFGCVDLEQYSAAARSDTRIVDAFGRIRLHPDRDMPQMAEPEVTVTFADGSSRTAMVPRATGSSERPMTDAAIRAKFDSLASMALPAARVAGLAAFVETLERQDDCRSLPELLVSAEPEPPVFA</sequence>
<feature type="domain" description="MmgE/PrpD N-terminal" evidence="2">
    <location>
        <begin position="17"/>
        <end position="255"/>
    </location>
</feature>
<organism evidence="4 5">
    <name type="scientific">Shinella yambaruensis</name>
    <dbReference type="NCBI Taxonomy" id="415996"/>
    <lineage>
        <taxon>Bacteria</taxon>
        <taxon>Pseudomonadati</taxon>
        <taxon>Pseudomonadota</taxon>
        <taxon>Alphaproteobacteria</taxon>
        <taxon>Hyphomicrobiales</taxon>
        <taxon>Rhizobiaceae</taxon>
        <taxon>Shinella</taxon>
    </lineage>
</organism>
<evidence type="ECO:0000313" key="4">
    <source>
        <dbReference type="EMBL" id="GLR55022.1"/>
    </source>
</evidence>
<dbReference type="Pfam" id="PF03972">
    <property type="entry name" value="MmgE_PrpD_N"/>
    <property type="match status" value="1"/>
</dbReference>
<accession>A0ABQ5ZTG4</accession>
<gene>
    <name evidence="4" type="ORF">GCM10007923_62430</name>
</gene>
<dbReference type="PANTHER" id="PTHR16943">
    <property type="entry name" value="2-METHYLCITRATE DEHYDRATASE-RELATED"/>
    <property type="match status" value="1"/>
</dbReference>